<evidence type="ECO:0000313" key="1">
    <source>
        <dbReference type="EMBL" id="QNJ47519.1"/>
    </source>
</evidence>
<dbReference type="KEGG" id="vg:80539225"/>
<keyword evidence="3" id="KW-1185">Reference proteome</keyword>
<proteinExistence type="predicted"/>
<accession>A0A7G8KWH1</accession>
<dbReference type="EMBL" id="MT293410">
    <property type="protein sequence ID" value="QNJ47519.1"/>
    <property type="molecule type" value="Genomic_DNA"/>
</dbReference>
<organism evidence="2">
    <name type="scientific">Entamoeba-associated CRESS DNA virus 1</name>
    <dbReference type="NCBI Taxonomy" id="2766561"/>
    <lineage>
        <taxon>Viruses</taxon>
        <taxon>Monodnaviria</taxon>
        <taxon>Shotokuvirae</taxon>
        <taxon>Cressdnaviricota</taxon>
        <taxon>Arfiviricetes</taxon>
        <taxon>Rivendellvirales</taxon>
        <taxon>Naryaviridae</taxon>
        <taxon>Nimphelosvirus</taxon>
        <taxon>Nimphelosvirus arnor</taxon>
    </lineage>
</organism>
<reference evidence="2" key="1">
    <citation type="journal article" date="2020" name="Nat. Commun.">
        <title>Entamoeba and Giardia parasites implicated as hosts of CRESS viruses.</title>
        <authorList>
            <person name="Kinsella C.M."/>
            <person name="Bart A."/>
            <person name="Deijs M."/>
            <person name="Broekhuizen P."/>
            <person name="Kaczorowska J."/>
            <person name="Jebbink M.F."/>
            <person name="van Gool T."/>
            <person name="Cotten M."/>
            <person name="van der Hoek L."/>
        </authorList>
    </citation>
    <scope>NUCLEOTIDE SEQUENCE</scope>
    <source>
        <strain evidence="1">84-AMS-01</strain>
        <strain evidence="2">84-AMS-02</strain>
    </source>
</reference>
<dbReference type="Proteomes" id="UP000831438">
    <property type="component" value="Segment"/>
</dbReference>
<protein>
    <submittedName>
        <fullName evidence="2">Capsid protein</fullName>
    </submittedName>
</protein>
<name>A0A7G8KWH1_9VIRU</name>
<evidence type="ECO:0000313" key="3">
    <source>
        <dbReference type="Proteomes" id="UP000831438"/>
    </source>
</evidence>
<evidence type="ECO:0000313" key="2">
    <source>
        <dbReference type="EMBL" id="QNJ47521.1"/>
    </source>
</evidence>
<sequence>MVRYYRRRTYRKAYPRKKWASNIGNSSITMSIPANSVYAAGAAFALNPAQSPSSVSNSYLVKNVKLSIEPIVASLDSPRGLNQLIAAIMYVPQGYTVSPAILNEHPEWIMAVKYLGDAMSVDVTNVQDRIKPFTVSSRLSRRLQTGDSVQLVLFAQNSTSGEIPLAFRFLAQWWTRSD</sequence>
<dbReference type="GeneID" id="80539225"/>
<dbReference type="EMBL" id="MT293411">
    <property type="protein sequence ID" value="QNJ47521.1"/>
    <property type="molecule type" value="Genomic_DNA"/>
</dbReference>
<dbReference type="RefSeq" id="YP_010800604.1">
    <property type="nucleotide sequence ID" value="NC_076886.1"/>
</dbReference>